<dbReference type="InterPro" id="IPR001888">
    <property type="entry name" value="Transposase_1"/>
</dbReference>
<name>A0ABQ8SCE7_PERAM</name>
<dbReference type="SUPFAM" id="SSF46689">
    <property type="entry name" value="Homeodomain-like"/>
    <property type="match status" value="1"/>
</dbReference>
<keyword evidence="3" id="KW-1185">Reference proteome</keyword>
<evidence type="ECO:0000256" key="1">
    <source>
        <dbReference type="ARBA" id="ARBA00004123"/>
    </source>
</evidence>
<dbReference type="EMBL" id="JAJSOF020000031">
    <property type="protein sequence ID" value="KAJ4431362.1"/>
    <property type="molecule type" value="Genomic_DNA"/>
</dbReference>
<dbReference type="InterPro" id="IPR036397">
    <property type="entry name" value="RNaseH_sf"/>
</dbReference>
<dbReference type="Pfam" id="PF01359">
    <property type="entry name" value="Transposase_1"/>
    <property type="match status" value="1"/>
</dbReference>
<evidence type="ECO:0000313" key="3">
    <source>
        <dbReference type="Proteomes" id="UP001148838"/>
    </source>
</evidence>
<dbReference type="Pfam" id="PF13565">
    <property type="entry name" value="HTH_32"/>
    <property type="match status" value="1"/>
</dbReference>
<accession>A0ABQ8SCE7</accession>
<comment type="caution">
    <text evidence="2">The sequence shown here is derived from an EMBL/GenBank/DDBJ whole genome shotgun (WGS) entry which is preliminary data.</text>
</comment>
<dbReference type="Gene3D" id="1.10.10.1450">
    <property type="match status" value="1"/>
</dbReference>
<sequence>MQGSIEGRCATRFPTYVLPQIYDLGQWSSALAEMCKGKRSRSVCSVVQQEEVKSTPASSYECIMVHCVLRRHKLACKRKHGREPAIHLAPSLMLAGNEFQSLGRAIVKEDEYEERNGATCKHQVLLQIGKTATETHGMLVQVYGREAVSRKCVYEWFKCFREGKETIEDEPRSGRPSTSRTPEMIEKERQMLAQDRRLTLRLIAEELDISKDTVHTIIRDDLGKRKICSRFVPHKLTDEQKAKRMETSGGFISMCDQDPLLLKTIVTGDETWCYQFDPESKRQSMSWCSPTTPRPKKNRLQKSKVKTLLIAFFDNNGIIHKAFVPAGQTFNAAFYQSVLNRLLQCIRRVRPQLHRTGKWMLIHDNAPAHCAIRVRQFLAQKMVTVLEHPPYSPDLAAFKRGNRKKSAGARSGEYGGCSRTVTIF</sequence>
<organism evidence="2 3">
    <name type="scientific">Periplaneta americana</name>
    <name type="common">American cockroach</name>
    <name type="synonym">Blatta americana</name>
    <dbReference type="NCBI Taxonomy" id="6978"/>
    <lineage>
        <taxon>Eukaryota</taxon>
        <taxon>Metazoa</taxon>
        <taxon>Ecdysozoa</taxon>
        <taxon>Arthropoda</taxon>
        <taxon>Hexapoda</taxon>
        <taxon>Insecta</taxon>
        <taxon>Pterygota</taxon>
        <taxon>Neoptera</taxon>
        <taxon>Polyneoptera</taxon>
        <taxon>Dictyoptera</taxon>
        <taxon>Blattodea</taxon>
        <taxon>Blattoidea</taxon>
        <taxon>Blattidae</taxon>
        <taxon>Blattinae</taxon>
        <taxon>Periplaneta</taxon>
    </lineage>
</organism>
<reference evidence="2 3" key="1">
    <citation type="journal article" date="2022" name="Allergy">
        <title>Genome assembly and annotation of Periplaneta americana reveal a comprehensive cockroach allergen profile.</title>
        <authorList>
            <person name="Wang L."/>
            <person name="Xiong Q."/>
            <person name="Saelim N."/>
            <person name="Wang L."/>
            <person name="Nong W."/>
            <person name="Wan A.T."/>
            <person name="Shi M."/>
            <person name="Liu X."/>
            <person name="Cao Q."/>
            <person name="Hui J.H.L."/>
            <person name="Sookrung N."/>
            <person name="Leung T.F."/>
            <person name="Tungtrongchitr A."/>
            <person name="Tsui S.K.W."/>
        </authorList>
    </citation>
    <scope>NUCLEOTIDE SEQUENCE [LARGE SCALE GENOMIC DNA]</scope>
    <source>
        <strain evidence="2">PWHHKU_190912</strain>
    </source>
</reference>
<gene>
    <name evidence="2" type="ORF">ANN_19959</name>
</gene>
<dbReference type="InterPro" id="IPR052709">
    <property type="entry name" value="Transposase-MT_Hybrid"/>
</dbReference>
<dbReference type="PANTHER" id="PTHR46060:SF1">
    <property type="entry name" value="MARINER MOS1 TRANSPOSASE-LIKE PROTEIN"/>
    <property type="match status" value="1"/>
</dbReference>
<dbReference type="InterPro" id="IPR009057">
    <property type="entry name" value="Homeodomain-like_sf"/>
</dbReference>
<evidence type="ECO:0000313" key="2">
    <source>
        <dbReference type="EMBL" id="KAJ4431362.1"/>
    </source>
</evidence>
<proteinExistence type="predicted"/>
<dbReference type="Proteomes" id="UP001148838">
    <property type="component" value="Unassembled WGS sequence"/>
</dbReference>
<dbReference type="PANTHER" id="PTHR46060">
    <property type="entry name" value="MARINER MOS1 TRANSPOSASE-LIKE PROTEIN"/>
    <property type="match status" value="1"/>
</dbReference>
<dbReference type="Gene3D" id="3.30.420.10">
    <property type="entry name" value="Ribonuclease H-like superfamily/Ribonuclease H"/>
    <property type="match status" value="1"/>
</dbReference>
<evidence type="ECO:0008006" key="4">
    <source>
        <dbReference type="Google" id="ProtNLM"/>
    </source>
</evidence>
<comment type="subcellular location">
    <subcellularLocation>
        <location evidence="1">Nucleus</location>
    </subcellularLocation>
</comment>
<protein>
    <recommendedName>
        <fullName evidence="4">Transposase</fullName>
    </recommendedName>
</protein>